<evidence type="ECO:0000259" key="6">
    <source>
        <dbReference type="PROSITE" id="PS51918"/>
    </source>
</evidence>
<dbReference type="CDD" id="cd01335">
    <property type="entry name" value="Radical_SAM"/>
    <property type="match status" value="1"/>
</dbReference>
<evidence type="ECO:0000256" key="4">
    <source>
        <dbReference type="ARBA" id="ARBA00023004"/>
    </source>
</evidence>
<feature type="domain" description="Radical SAM core" evidence="6">
    <location>
        <begin position="183"/>
        <end position="396"/>
    </location>
</feature>
<accession>A0A2B8BNJ9</accession>
<dbReference type="PANTHER" id="PTHR11228">
    <property type="entry name" value="RADICAL SAM DOMAIN PROTEIN"/>
    <property type="match status" value="1"/>
</dbReference>
<dbReference type="InterPro" id="IPR013785">
    <property type="entry name" value="Aldolase_TIM"/>
</dbReference>
<keyword evidence="8" id="KW-1185">Reference proteome</keyword>
<dbReference type="PROSITE" id="PS51918">
    <property type="entry name" value="RADICAL_SAM"/>
    <property type="match status" value="1"/>
</dbReference>
<gene>
    <name evidence="7" type="ORF">CRT60_01375</name>
</gene>
<dbReference type="AlphaFoldDB" id="A0A2B8BNJ9"/>
<dbReference type="Gene3D" id="3.20.20.70">
    <property type="entry name" value="Aldolase class I"/>
    <property type="match status" value="1"/>
</dbReference>
<dbReference type="InterPro" id="IPR058240">
    <property type="entry name" value="rSAM_sf"/>
</dbReference>
<sequence>MGGCRFPEDWNPAMIEQILSVSDFMLNSGTVHPVSEEDADAGIEVTTSRTRWDYAVVYRLPPDLAARLGEAERLRVEVQGEVQEGRVGIGLVEEDFSTFLAEECHEGDEGPDAGPLTVDLPRERLDQARFLVFRNAGVGRAVFRIKRIALVQAEAGELDENGSSGAKLHEVTLQPFSPRAERVPGFRMGSVAVTEVCNLTCVMCHFNGPHATRRSRSLRPTAVQSVLQQMPSGETIWFAATGEFFMDPHALDHVRSAGDLGLKPAVLTNGLLLTPAVADALLAAGVRLIRMSVDSHDPDEYRKIRRGGELSDVLAHCDYLRQLKDKYQDLRVEINVTLLGRNMGKMDAMIDFWRPRVDQVNFNTEYYDVFRFRQAFFVPKKRTNCEIQLYVMPSGRVAPCCAMAVYQHEHDVSWLPHIDSGRSMEEIYQSLCDLYDDPDSPLSKLCATCDWWMLFHYKDGQTPYLKMVPFDKPA</sequence>
<keyword evidence="4" id="KW-0408">Iron</keyword>
<protein>
    <recommendedName>
        <fullName evidence="6">Radical SAM core domain-containing protein</fullName>
    </recommendedName>
</protein>
<dbReference type="OrthoDB" id="5288924at2"/>
<dbReference type="InterPro" id="IPR050377">
    <property type="entry name" value="Radical_SAM_PqqE_MftC-like"/>
</dbReference>
<evidence type="ECO:0000256" key="5">
    <source>
        <dbReference type="ARBA" id="ARBA00023014"/>
    </source>
</evidence>
<evidence type="ECO:0000256" key="1">
    <source>
        <dbReference type="ARBA" id="ARBA00001966"/>
    </source>
</evidence>
<dbReference type="SFLD" id="SFLDS00029">
    <property type="entry name" value="Radical_SAM"/>
    <property type="match status" value="1"/>
</dbReference>
<dbReference type="GO" id="GO:0003824">
    <property type="term" value="F:catalytic activity"/>
    <property type="evidence" value="ECO:0007669"/>
    <property type="project" value="InterPro"/>
</dbReference>
<comment type="caution">
    <text evidence="7">The sequence shown here is derived from an EMBL/GenBank/DDBJ whole genome shotgun (WGS) entry which is preliminary data.</text>
</comment>
<evidence type="ECO:0000313" key="8">
    <source>
        <dbReference type="Proteomes" id="UP000225379"/>
    </source>
</evidence>
<organism evidence="7 8">
    <name type="scientific">Azospirillum palustre</name>
    <dbReference type="NCBI Taxonomy" id="2044885"/>
    <lineage>
        <taxon>Bacteria</taxon>
        <taxon>Pseudomonadati</taxon>
        <taxon>Pseudomonadota</taxon>
        <taxon>Alphaproteobacteria</taxon>
        <taxon>Rhodospirillales</taxon>
        <taxon>Azospirillaceae</taxon>
        <taxon>Azospirillum</taxon>
    </lineage>
</organism>
<evidence type="ECO:0000256" key="3">
    <source>
        <dbReference type="ARBA" id="ARBA00022723"/>
    </source>
</evidence>
<evidence type="ECO:0000313" key="7">
    <source>
        <dbReference type="EMBL" id="PGH59309.1"/>
    </source>
</evidence>
<name>A0A2B8BNJ9_9PROT</name>
<keyword evidence="2" id="KW-0949">S-adenosyl-L-methionine</keyword>
<dbReference type="InterPro" id="IPR007197">
    <property type="entry name" value="rSAM"/>
</dbReference>
<dbReference type="PANTHER" id="PTHR11228:SF7">
    <property type="entry name" value="PQQA PEPTIDE CYCLASE"/>
    <property type="match status" value="1"/>
</dbReference>
<dbReference type="SUPFAM" id="SSF102114">
    <property type="entry name" value="Radical SAM enzymes"/>
    <property type="match status" value="1"/>
</dbReference>
<evidence type="ECO:0000256" key="2">
    <source>
        <dbReference type="ARBA" id="ARBA00022691"/>
    </source>
</evidence>
<dbReference type="Proteomes" id="UP000225379">
    <property type="component" value="Unassembled WGS sequence"/>
</dbReference>
<dbReference type="EMBL" id="PDKW01000036">
    <property type="protein sequence ID" value="PGH59309.1"/>
    <property type="molecule type" value="Genomic_DNA"/>
</dbReference>
<reference evidence="8" key="1">
    <citation type="submission" date="2017-10" db="EMBL/GenBank/DDBJ databases">
        <authorList>
            <person name="Kravchenko I.K."/>
            <person name="Grouzdev D.S."/>
        </authorList>
    </citation>
    <scope>NUCLEOTIDE SEQUENCE [LARGE SCALE GENOMIC DNA]</scope>
    <source>
        <strain evidence="8">B2</strain>
    </source>
</reference>
<dbReference type="GO" id="GO:0046872">
    <property type="term" value="F:metal ion binding"/>
    <property type="evidence" value="ECO:0007669"/>
    <property type="project" value="UniProtKB-KW"/>
</dbReference>
<comment type="cofactor">
    <cofactor evidence="1">
        <name>[4Fe-4S] cluster</name>
        <dbReference type="ChEBI" id="CHEBI:49883"/>
    </cofactor>
</comment>
<keyword evidence="3" id="KW-0479">Metal-binding</keyword>
<dbReference type="SFLD" id="SFLDG01067">
    <property type="entry name" value="SPASM/twitch_domain_containing"/>
    <property type="match status" value="1"/>
</dbReference>
<dbReference type="GO" id="GO:0051536">
    <property type="term" value="F:iron-sulfur cluster binding"/>
    <property type="evidence" value="ECO:0007669"/>
    <property type="project" value="UniProtKB-KW"/>
</dbReference>
<dbReference type="Pfam" id="PF04055">
    <property type="entry name" value="Radical_SAM"/>
    <property type="match status" value="1"/>
</dbReference>
<keyword evidence="5" id="KW-0411">Iron-sulfur</keyword>
<proteinExistence type="predicted"/>